<dbReference type="EMBL" id="CP042266">
    <property type="protein sequence ID" value="QDY77952.1"/>
    <property type="molecule type" value="Genomic_DNA"/>
</dbReference>
<gene>
    <name evidence="3" type="ORF">FQU76_17200</name>
</gene>
<evidence type="ECO:0000259" key="2">
    <source>
        <dbReference type="PROSITE" id="PS51664"/>
    </source>
</evidence>
<dbReference type="Gene3D" id="3.30.1330.230">
    <property type="match status" value="1"/>
</dbReference>
<dbReference type="PROSITE" id="PS51664">
    <property type="entry name" value="YCAO"/>
    <property type="match status" value="1"/>
</dbReference>
<proteinExistence type="predicted"/>
<dbReference type="PANTHER" id="PTHR37809">
    <property type="entry name" value="RIBOSOMAL PROTEIN S12 METHYLTHIOTRANSFERASE ACCESSORY FACTOR YCAO"/>
    <property type="match status" value="1"/>
</dbReference>
<dbReference type="KEGG" id="sqz:FQU76_17200"/>
<feature type="region of interest" description="Disordered" evidence="1">
    <location>
        <begin position="1"/>
        <end position="23"/>
    </location>
</feature>
<reference evidence="3 4" key="1">
    <citation type="submission" date="2019-07" db="EMBL/GenBank/DDBJ databases">
        <authorList>
            <person name="Zhu P."/>
        </authorList>
    </citation>
    <scope>NUCLEOTIDE SEQUENCE [LARGE SCALE GENOMIC DNA]</scope>
    <source>
        <strain evidence="3 4">SSL-25</strain>
    </source>
</reference>
<dbReference type="InterPro" id="IPR003776">
    <property type="entry name" value="YcaO-like_dom"/>
</dbReference>
<evidence type="ECO:0000313" key="3">
    <source>
        <dbReference type="EMBL" id="QDY77952.1"/>
    </source>
</evidence>
<organism evidence="3 4">
    <name type="scientific">Streptomyces qinzhouensis</name>
    <dbReference type="NCBI Taxonomy" id="2599401"/>
    <lineage>
        <taxon>Bacteria</taxon>
        <taxon>Bacillati</taxon>
        <taxon>Actinomycetota</taxon>
        <taxon>Actinomycetes</taxon>
        <taxon>Kitasatosporales</taxon>
        <taxon>Streptomycetaceae</taxon>
        <taxon>Streptomyces</taxon>
    </lineage>
</organism>
<dbReference type="PANTHER" id="PTHR37809:SF1">
    <property type="entry name" value="RIBOSOMAL PROTEIN S12 METHYLTHIOTRANSFERASE ACCESSORY FACTOR YCAO"/>
    <property type="match status" value="1"/>
</dbReference>
<sequence>MHGPRAAAGVDPPRPAAAEQTGPGVTIPAYLAVPRSGERSLSLADAFDRARSAAAALSVEADLEPVLDGSPGTWRCILRRGGESIRTGLGLGKGSRDEARTGALFEALEHYLCGVEGLDPAEIRLAPAHELAEGPLARDIAVRLLGQGPDRPLGCLPYRSLIGGPDADVPLFLSMPEYLRAAGAQARRAAGDDYDYRAVGRYSVNNGWAAGADPVEAAVHAINELIERDALSLLLIGQFLRERPGRLTVVDPATLPAEPAALVDFAEARAGRRIHLIDMTSDLGVPAYTAYLPAPPGQPARICGWGASLSRRYAITRAVTELVQLHCTMGLREQYAQLLPEQRDDTGPYPRLHACYLSDFTTALTSAELRAYRDTVAPDTPRGHLDRLIAVLRNHGLAVYQRDHYVTADLAVVNVFVPGLERFMLVTDGQVVVPGERGMAVTGRG</sequence>
<feature type="domain" description="YcaO" evidence="2">
    <location>
        <begin position="90"/>
        <end position="445"/>
    </location>
</feature>
<keyword evidence="4" id="KW-1185">Reference proteome</keyword>
<dbReference type="Proteomes" id="UP000320580">
    <property type="component" value="Chromosome"/>
</dbReference>
<protein>
    <recommendedName>
        <fullName evidence="2">YcaO domain-containing protein</fullName>
    </recommendedName>
</protein>
<dbReference type="OrthoDB" id="2379922at2"/>
<evidence type="ECO:0000256" key="1">
    <source>
        <dbReference type="SAM" id="MobiDB-lite"/>
    </source>
</evidence>
<evidence type="ECO:0000313" key="4">
    <source>
        <dbReference type="Proteomes" id="UP000320580"/>
    </source>
</evidence>
<name>A0A5B8II09_9ACTN</name>
<accession>A0A5B8II09</accession>
<dbReference type="AlphaFoldDB" id="A0A5B8II09"/>
<dbReference type="Pfam" id="PF02624">
    <property type="entry name" value="YcaO"/>
    <property type="match status" value="1"/>
</dbReference>